<protein>
    <submittedName>
        <fullName evidence="2">LigA</fullName>
    </submittedName>
</protein>
<feature type="compositionally biased region" description="Acidic residues" evidence="1">
    <location>
        <begin position="337"/>
        <end position="346"/>
    </location>
</feature>
<gene>
    <name evidence="2" type="ORF">AKO1_003298</name>
</gene>
<name>A0AAW2Z7D7_9EUKA</name>
<proteinExistence type="predicted"/>
<dbReference type="EMBL" id="JAOPGA020001159">
    <property type="protein sequence ID" value="KAL0485718.1"/>
    <property type="molecule type" value="Genomic_DNA"/>
</dbReference>
<keyword evidence="3" id="KW-1185">Reference proteome</keyword>
<accession>A0AAW2Z7D7</accession>
<organism evidence="2 3">
    <name type="scientific">Acrasis kona</name>
    <dbReference type="NCBI Taxonomy" id="1008807"/>
    <lineage>
        <taxon>Eukaryota</taxon>
        <taxon>Discoba</taxon>
        <taxon>Heterolobosea</taxon>
        <taxon>Tetramitia</taxon>
        <taxon>Eutetramitia</taxon>
        <taxon>Acrasidae</taxon>
        <taxon>Acrasis</taxon>
    </lineage>
</organism>
<dbReference type="AlphaFoldDB" id="A0AAW2Z7D7"/>
<dbReference type="PANTHER" id="PTHR37015">
    <property type="entry name" value="REVERSE TRANSCRIPTASE DOMAIN-CONTAINING PROTEIN"/>
    <property type="match status" value="1"/>
</dbReference>
<feature type="region of interest" description="Disordered" evidence="1">
    <location>
        <begin position="329"/>
        <end position="349"/>
    </location>
</feature>
<evidence type="ECO:0000313" key="2">
    <source>
        <dbReference type="EMBL" id="KAL0485718.1"/>
    </source>
</evidence>
<evidence type="ECO:0000256" key="1">
    <source>
        <dbReference type="SAM" id="MobiDB-lite"/>
    </source>
</evidence>
<dbReference type="Proteomes" id="UP001431209">
    <property type="component" value="Unassembled WGS sequence"/>
</dbReference>
<evidence type="ECO:0000313" key="3">
    <source>
        <dbReference type="Proteomes" id="UP001431209"/>
    </source>
</evidence>
<sequence>MKTISQQVLSKATDAKLKEIKKQRAFLEKHYDDVLLNADKQSTKANELGVLHEGIKKVKDHHKHFREIDHVERQMKLPSFYGDDGLSRWTTKLRNEIKNGRRRQFQTKLFCSVLEEWLKNTTEESSWVDVPNDKLVKGSNSKLTELIDGAFAKVKKSYKESTKTAINKIFPDDELSHPATHTDHLRKVSKQETEAAIKNIITKGLITNAATSQELKTLCDDDVTIGELSDLLSIKLQDINNWDWKLDGDAPPTFHFEKFSNGKVRYFVTAEYMDILFLQIIGTRIGVDIKTNLNNLITNKCINTSLDRRATSGKFLTLLPDSTCEVETDMYQRTEREEESASEEASENSNDIDVMAKTDVLEGVSSHLGHARAKSPTEGMVVLFTDIHDFSNSLPHSTILAVMDAFGYGAYLNFFEKFLRVKIKHNGREGVVTKGTPLRYALSDVFCECVMFVLDYQMNKLSNLSSVKENDSLELFRCCDDTYMLSKSSKVIYQAFELYSSTLSSLGMKMNRKKSGYCIVEFPRHTSDVYFTLFNNRSKKNQLQDPLPKPNINDKDLKNLPDNDVNWGFLKLHKDGYFRVNPVVFDEFKKSMIEKVKSGSSLMKQVNVYNSQLKLLDMYVGKGAGINDPYYKQSVLNAYEDIHARFGNESSLEYFIRAIKEKFFEKSENVDVMEAWVYWPVTAGGLGLTHALIEPFIRTHNMGQDYYLIMSSVPKDWSPVHKRRMLVNEIKAKTGGSSDRNMISWTAEEEAERSWTYKFNFLVGTTRPDVEPPRTEEFDKLVAMFCSRGSEMRQSRQNNLSTYWKWIVFNYSDQVLSTFGSLEFASAGSIPINLILSTKKG</sequence>
<reference evidence="2 3" key="1">
    <citation type="submission" date="2024-03" db="EMBL/GenBank/DDBJ databases">
        <title>The Acrasis kona genome and developmental transcriptomes reveal deep origins of eukaryotic multicellular pathways.</title>
        <authorList>
            <person name="Sheikh S."/>
            <person name="Fu C.-J."/>
            <person name="Brown M.W."/>
            <person name="Baldauf S.L."/>
        </authorList>
    </citation>
    <scope>NUCLEOTIDE SEQUENCE [LARGE SCALE GENOMIC DNA]</scope>
    <source>
        <strain evidence="2 3">ATCC MYA-3509</strain>
    </source>
</reference>
<comment type="caution">
    <text evidence="2">The sequence shown here is derived from an EMBL/GenBank/DDBJ whole genome shotgun (WGS) entry which is preliminary data.</text>
</comment>
<dbReference type="PANTHER" id="PTHR37015:SF2">
    <property type="entry name" value="REVERSE TRANSCRIPTASE DOMAIN-CONTAINING PROTEIN"/>
    <property type="match status" value="1"/>
</dbReference>